<dbReference type="Proteomes" id="UP000019666">
    <property type="component" value="Unassembled WGS sequence"/>
</dbReference>
<dbReference type="HOGENOM" id="CLU_059964_3_2_5"/>
<dbReference type="AlphaFoldDB" id="A0A017HR17"/>
<dbReference type="PANTHER" id="PTHR30502">
    <property type="entry name" value="2-KETO-3-DEOXY-L-RHAMNONATE ALDOLASE"/>
    <property type="match status" value="1"/>
</dbReference>
<dbReference type="GO" id="GO:0005737">
    <property type="term" value="C:cytoplasm"/>
    <property type="evidence" value="ECO:0007669"/>
    <property type="project" value="TreeGrafter"/>
</dbReference>
<evidence type="ECO:0000313" key="5">
    <source>
        <dbReference type="EMBL" id="EYD76937.1"/>
    </source>
</evidence>
<comment type="caution">
    <text evidence="5">The sequence shown here is derived from an EMBL/GenBank/DDBJ whole genome shotgun (WGS) entry which is preliminary data.</text>
</comment>
<dbReference type="GO" id="GO:0016832">
    <property type="term" value="F:aldehyde-lyase activity"/>
    <property type="evidence" value="ECO:0007669"/>
    <property type="project" value="TreeGrafter"/>
</dbReference>
<dbReference type="EMBL" id="AOSK01000039">
    <property type="protein sequence ID" value="EYD76937.1"/>
    <property type="molecule type" value="Genomic_DNA"/>
</dbReference>
<feature type="domain" description="HpcH/HpaI aldolase/citrate lyase" evidence="4">
    <location>
        <begin position="18"/>
        <end position="242"/>
    </location>
</feature>
<dbReference type="Gene3D" id="3.20.20.60">
    <property type="entry name" value="Phosphoenolpyruvate-binding domains"/>
    <property type="match status" value="1"/>
</dbReference>
<dbReference type="PANTHER" id="PTHR30502:SF0">
    <property type="entry name" value="PHOSPHOENOLPYRUVATE CARBOXYLASE FAMILY PROTEIN"/>
    <property type="match status" value="1"/>
</dbReference>
<comment type="similarity">
    <text evidence="1">Belongs to the HpcH/HpaI aldolase family.</text>
</comment>
<name>A0A017HR17_9RHOB</name>
<dbReference type="STRING" id="442562.Rumeso_01459"/>
<sequence length="271" mass="28699">MTHPRDLWAQGRPVLNAWLGIGNPFTAEIMAAQGYDAVTIDVQHGALDYSDALPMLQAMRASGVFPMARAPWREPGIVMKLLDAGAMGIICPMVSTPEQAAEFASFLRYPPRGARSFGPTRVGVAHGLANYSREANDLVLGLAMIETAEGMANLDAIAATPGIDALYIGPSDLSISLSNGRLDPGMDREEPEMIDAIKEIRASAHRAGIKACLHCASADYAARGVSWGFDLVTVSADSRLLAQAASASVARFRDLAGQGGTAPRTDARQGY</sequence>
<dbReference type="SUPFAM" id="SSF51621">
    <property type="entry name" value="Phosphoenolpyruvate/pyruvate domain"/>
    <property type="match status" value="1"/>
</dbReference>
<dbReference type="Pfam" id="PF03328">
    <property type="entry name" value="HpcH_HpaI"/>
    <property type="match status" value="1"/>
</dbReference>
<dbReference type="InterPro" id="IPR050251">
    <property type="entry name" value="HpcH-HpaI_aldolase"/>
</dbReference>
<dbReference type="PATRIC" id="fig|442562.3.peg.1445"/>
<proteinExistence type="inferred from homology"/>
<dbReference type="GO" id="GO:0046872">
    <property type="term" value="F:metal ion binding"/>
    <property type="evidence" value="ECO:0007669"/>
    <property type="project" value="UniProtKB-KW"/>
</dbReference>
<dbReference type="InterPro" id="IPR040442">
    <property type="entry name" value="Pyrv_kinase-like_dom_sf"/>
</dbReference>
<dbReference type="OrthoDB" id="9802624at2"/>
<dbReference type="EC" id="4.1.2.-" evidence="5"/>
<evidence type="ECO:0000259" key="4">
    <source>
        <dbReference type="Pfam" id="PF03328"/>
    </source>
</evidence>
<dbReference type="InterPro" id="IPR005000">
    <property type="entry name" value="Aldolase/citrate-lyase_domain"/>
</dbReference>
<evidence type="ECO:0000256" key="1">
    <source>
        <dbReference type="ARBA" id="ARBA00005568"/>
    </source>
</evidence>
<evidence type="ECO:0000313" key="6">
    <source>
        <dbReference type="Proteomes" id="UP000019666"/>
    </source>
</evidence>
<evidence type="ECO:0000256" key="2">
    <source>
        <dbReference type="ARBA" id="ARBA00022723"/>
    </source>
</evidence>
<evidence type="ECO:0000256" key="3">
    <source>
        <dbReference type="ARBA" id="ARBA00023239"/>
    </source>
</evidence>
<organism evidence="5 6">
    <name type="scientific">Rubellimicrobium mesophilum DSM 19309</name>
    <dbReference type="NCBI Taxonomy" id="442562"/>
    <lineage>
        <taxon>Bacteria</taxon>
        <taxon>Pseudomonadati</taxon>
        <taxon>Pseudomonadota</taxon>
        <taxon>Alphaproteobacteria</taxon>
        <taxon>Rhodobacterales</taxon>
        <taxon>Roseobacteraceae</taxon>
        <taxon>Rubellimicrobium</taxon>
    </lineage>
</organism>
<keyword evidence="3 5" id="KW-0456">Lyase</keyword>
<dbReference type="RefSeq" id="WP_037278741.1">
    <property type="nucleotide sequence ID" value="NZ_KK088557.1"/>
</dbReference>
<keyword evidence="2" id="KW-0479">Metal-binding</keyword>
<protein>
    <submittedName>
        <fullName evidence="5">2,4-dihydroxyhept-2-ene-1,7-dioic acid aldolase</fullName>
        <ecNumber evidence="5">4.1.2.-</ecNumber>
    </submittedName>
</protein>
<keyword evidence="6" id="KW-1185">Reference proteome</keyword>
<accession>A0A017HR17</accession>
<gene>
    <name evidence="5" type="ORF">Rumeso_01459</name>
</gene>
<reference evidence="5 6" key="1">
    <citation type="submission" date="2013-02" db="EMBL/GenBank/DDBJ databases">
        <authorList>
            <person name="Fiebig A."/>
            <person name="Goeker M."/>
            <person name="Klenk H.-P.P."/>
        </authorList>
    </citation>
    <scope>NUCLEOTIDE SEQUENCE [LARGE SCALE GENOMIC DNA]</scope>
    <source>
        <strain evidence="5 6">DSM 19309</strain>
    </source>
</reference>
<dbReference type="InterPro" id="IPR015813">
    <property type="entry name" value="Pyrv/PenolPyrv_kinase-like_dom"/>
</dbReference>